<proteinExistence type="predicted"/>
<keyword evidence="3" id="KW-1185">Reference proteome</keyword>
<dbReference type="Proteomes" id="UP000782705">
    <property type="component" value="Unassembled WGS sequence"/>
</dbReference>
<sequence>METRKYLGLAADKQSYINENEEAQFRVYSLDYGWKILIPSFLEDENIKFLQRKEFDEHTQEVGIYLLTLQTLRTKHTKFKLSYDNQEIDLGPFPLTFLAVQTNTKKKEVIIWLKEKYWLPTEPVENLDTDDENEEEDDRHADFFDESIF</sequence>
<evidence type="ECO:0000313" key="3">
    <source>
        <dbReference type="Proteomes" id="UP000782705"/>
    </source>
</evidence>
<gene>
    <name evidence="2" type="ORF">BAU17_01610</name>
</gene>
<feature type="compositionally biased region" description="Acidic residues" evidence="1">
    <location>
        <begin position="125"/>
        <end position="137"/>
    </location>
</feature>
<comment type="caution">
    <text evidence="2">The sequence shown here is derived from an EMBL/GenBank/DDBJ whole genome shotgun (WGS) entry which is preliminary data.</text>
</comment>
<feature type="region of interest" description="Disordered" evidence="1">
    <location>
        <begin position="124"/>
        <end position="149"/>
    </location>
</feature>
<protein>
    <submittedName>
        <fullName evidence="2">Uncharacterized protein</fullName>
    </submittedName>
</protein>
<evidence type="ECO:0000256" key="1">
    <source>
        <dbReference type="SAM" id="MobiDB-lite"/>
    </source>
</evidence>
<accession>A0ABQ6YXN6</accession>
<evidence type="ECO:0000313" key="2">
    <source>
        <dbReference type="EMBL" id="KAF1302095.1"/>
    </source>
</evidence>
<dbReference type="RefSeq" id="WP_161903074.1">
    <property type="nucleotide sequence ID" value="NZ_MAEL01000054.1"/>
</dbReference>
<organism evidence="2 3">
    <name type="scientific">Candidatus Enterococcus willemsii</name>
    <dbReference type="NCBI Taxonomy" id="1857215"/>
    <lineage>
        <taxon>Bacteria</taxon>
        <taxon>Bacillati</taxon>
        <taxon>Bacillota</taxon>
        <taxon>Bacilli</taxon>
        <taxon>Lactobacillales</taxon>
        <taxon>Enterococcaceae</taxon>
        <taxon>Enterococcus</taxon>
    </lineage>
</organism>
<dbReference type="EMBL" id="MAEL01000054">
    <property type="protein sequence ID" value="KAF1302095.1"/>
    <property type="molecule type" value="Genomic_DNA"/>
</dbReference>
<name>A0ABQ6YXN6_9ENTE</name>
<reference evidence="2 3" key="1">
    <citation type="submission" date="2016-06" db="EMBL/GenBank/DDBJ databases">
        <title>Four novel species of enterococci isolated from chicken manure.</title>
        <authorList>
            <person name="Van Tyne D."/>
        </authorList>
    </citation>
    <scope>NUCLEOTIDE SEQUENCE [LARGE SCALE GENOMIC DNA]</scope>
    <source>
        <strain evidence="2 3">CU12B</strain>
    </source>
</reference>